<dbReference type="InterPro" id="IPR037171">
    <property type="entry name" value="NagB/RpiA_transferase-like"/>
</dbReference>
<dbReference type="InterPro" id="IPR002698">
    <property type="entry name" value="FTHF_cligase"/>
</dbReference>
<organism evidence="6 7">
    <name type="scientific">Tropicimonas omnivorans</name>
    <dbReference type="NCBI Taxonomy" id="3075590"/>
    <lineage>
        <taxon>Bacteria</taxon>
        <taxon>Pseudomonadati</taxon>
        <taxon>Pseudomonadota</taxon>
        <taxon>Alphaproteobacteria</taxon>
        <taxon>Rhodobacterales</taxon>
        <taxon>Roseobacteraceae</taxon>
        <taxon>Tropicimonas</taxon>
    </lineage>
</organism>
<dbReference type="InterPro" id="IPR024185">
    <property type="entry name" value="FTHF_cligase-like_sf"/>
</dbReference>
<evidence type="ECO:0000256" key="2">
    <source>
        <dbReference type="ARBA" id="ARBA00022741"/>
    </source>
</evidence>
<comment type="catalytic activity">
    <reaction evidence="4">
        <text>(6S)-5-formyl-5,6,7,8-tetrahydrofolate + ATP = (6R)-5,10-methenyltetrahydrofolate + ADP + phosphate</text>
        <dbReference type="Rhea" id="RHEA:10488"/>
        <dbReference type="ChEBI" id="CHEBI:30616"/>
        <dbReference type="ChEBI" id="CHEBI:43474"/>
        <dbReference type="ChEBI" id="CHEBI:57455"/>
        <dbReference type="ChEBI" id="CHEBI:57457"/>
        <dbReference type="ChEBI" id="CHEBI:456216"/>
        <dbReference type="EC" id="6.3.3.2"/>
    </reaction>
</comment>
<evidence type="ECO:0000256" key="4">
    <source>
        <dbReference type="RuleBase" id="RU361279"/>
    </source>
</evidence>
<dbReference type="EMBL" id="JAVRHL010000002">
    <property type="protein sequence ID" value="MDT0682831.1"/>
    <property type="molecule type" value="Genomic_DNA"/>
</dbReference>
<keyword evidence="7" id="KW-1185">Reference proteome</keyword>
<keyword evidence="2 4" id="KW-0547">Nucleotide-binding</keyword>
<dbReference type="Gene3D" id="3.40.50.10420">
    <property type="entry name" value="NagB/RpiA/CoA transferase-like"/>
    <property type="match status" value="1"/>
</dbReference>
<evidence type="ECO:0000256" key="5">
    <source>
        <dbReference type="SAM" id="MobiDB-lite"/>
    </source>
</evidence>
<dbReference type="RefSeq" id="WP_311690757.1">
    <property type="nucleotide sequence ID" value="NZ_JAVRHL010000002.1"/>
</dbReference>
<keyword evidence="3 4" id="KW-0067">ATP-binding</keyword>
<feature type="region of interest" description="Disordered" evidence="5">
    <location>
        <begin position="166"/>
        <end position="186"/>
    </location>
</feature>
<evidence type="ECO:0000313" key="6">
    <source>
        <dbReference type="EMBL" id="MDT0682831.1"/>
    </source>
</evidence>
<comment type="similarity">
    <text evidence="1 4">Belongs to the 5-formyltetrahydrofolate cyclo-ligase family.</text>
</comment>
<protein>
    <recommendedName>
        <fullName evidence="4">5-formyltetrahydrofolate cyclo-ligase</fullName>
        <ecNumber evidence="4">6.3.3.2</ecNumber>
    </recommendedName>
</protein>
<dbReference type="PANTHER" id="PTHR23407">
    <property type="entry name" value="ATPASE INHIBITOR/5-FORMYLTETRAHYDROFOLATE CYCLO-LIGASE"/>
    <property type="match status" value="1"/>
</dbReference>
<comment type="cofactor">
    <cofactor evidence="4">
        <name>Mg(2+)</name>
        <dbReference type="ChEBI" id="CHEBI:18420"/>
    </cofactor>
</comment>
<comment type="caution">
    <text evidence="6">The sequence shown here is derived from an EMBL/GenBank/DDBJ whole genome shotgun (WGS) entry which is preliminary data.</text>
</comment>
<gene>
    <name evidence="6" type="ORF">RM543_09050</name>
</gene>
<proteinExistence type="inferred from homology"/>
<dbReference type="Proteomes" id="UP001265259">
    <property type="component" value="Unassembled WGS sequence"/>
</dbReference>
<reference evidence="6 7" key="1">
    <citation type="submission" date="2023-09" db="EMBL/GenBank/DDBJ databases">
        <authorList>
            <person name="Rey-Velasco X."/>
        </authorList>
    </citation>
    <scope>NUCLEOTIDE SEQUENCE [LARGE SCALE GENOMIC DNA]</scope>
    <source>
        <strain evidence="6 7">F158</strain>
    </source>
</reference>
<dbReference type="SUPFAM" id="SSF100950">
    <property type="entry name" value="NagB/RpiA/CoA transferase-like"/>
    <property type="match status" value="1"/>
</dbReference>
<dbReference type="Pfam" id="PF01812">
    <property type="entry name" value="5-FTHF_cyc-lig"/>
    <property type="match status" value="1"/>
</dbReference>
<dbReference type="PIRSF" id="PIRSF006806">
    <property type="entry name" value="FTHF_cligase"/>
    <property type="match status" value="1"/>
</dbReference>
<dbReference type="PANTHER" id="PTHR23407:SF1">
    <property type="entry name" value="5-FORMYLTETRAHYDROFOLATE CYCLO-LIGASE"/>
    <property type="match status" value="1"/>
</dbReference>
<dbReference type="GO" id="GO:0030272">
    <property type="term" value="F:5-formyltetrahydrofolate cyclo-ligase activity"/>
    <property type="evidence" value="ECO:0007669"/>
    <property type="project" value="UniProtKB-EC"/>
</dbReference>
<keyword evidence="4" id="KW-0479">Metal-binding</keyword>
<dbReference type="EC" id="6.3.3.2" evidence="4"/>
<accession>A0ABU3DGJ8</accession>
<keyword evidence="4" id="KW-0460">Magnesium</keyword>
<dbReference type="NCBIfam" id="TIGR02727">
    <property type="entry name" value="MTHFS_bact"/>
    <property type="match status" value="1"/>
</dbReference>
<keyword evidence="6" id="KW-0436">Ligase</keyword>
<sequence length="186" mass="19471">MAALTKAEARARAGGARDAAHRSGAGPMVSAALVECLAGEAGRVIAGYMPIRSEADPLPAMTALAARNRICVPVVVGPGEALRFREWVPGCALERGPFGVEVPAGGADLTPDLLIVPMLAFDARLFRLGYGGGFYDRTLEALRKTGAPEAVGLAYAAQELTEVPLEPTDQPLDRLVTEQGARRPLP</sequence>
<evidence type="ECO:0000256" key="1">
    <source>
        <dbReference type="ARBA" id="ARBA00010638"/>
    </source>
</evidence>
<name>A0ABU3DGJ8_9RHOB</name>
<evidence type="ECO:0000256" key="3">
    <source>
        <dbReference type="ARBA" id="ARBA00022840"/>
    </source>
</evidence>
<evidence type="ECO:0000313" key="7">
    <source>
        <dbReference type="Proteomes" id="UP001265259"/>
    </source>
</evidence>